<protein>
    <submittedName>
        <fullName evidence="1">Uncharacterized protein</fullName>
    </submittedName>
</protein>
<comment type="caution">
    <text evidence="1">The sequence shown here is derived from an EMBL/GenBank/DDBJ whole genome shotgun (WGS) entry which is preliminary data.</text>
</comment>
<evidence type="ECO:0000313" key="2">
    <source>
        <dbReference type="Proteomes" id="UP000756346"/>
    </source>
</evidence>
<dbReference type="PANTHER" id="PTHR33112">
    <property type="entry name" value="DOMAIN PROTEIN, PUTATIVE-RELATED"/>
    <property type="match status" value="1"/>
</dbReference>
<dbReference type="PANTHER" id="PTHR33112:SF16">
    <property type="entry name" value="HETEROKARYON INCOMPATIBILITY DOMAIN-CONTAINING PROTEIN"/>
    <property type="match status" value="1"/>
</dbReference>
<name>A0A9P8XXE2_9PEZI</name>
<gene>
    <name evidence="1" type="ORF">B0I36DRAFT_434275</name>
</gene>
<dbReference type="GeneID" id="70192240"/>
<dbReference type="AlphaFoldDB" id="A0A9P8XXE2"/>
<organism evidence="1 2">
    <name type="scientific">Microdochium trichocladiopsis</name>
    <dbReference type="NCBI Taxonomy" id="1682393"/>
    <lineage>
        <taxon>Eukaryota</taxon>
        <taxon>Fungi</taxon>
        <taxon>Dikarya</taxon>
        <taxon>Ascomycota</taxon>
        <taxon>Pezizomycotina</taxon>
        <taxon>Sordariomycetes</taxon>
        <taxon>Xylariomycetidae</taxon>
        <taxon>Xylariales</taxon>
        <taxon>Microdochiaceae</taxon>
        <taxon>Microdochium</taxon>
    </lineage>
</organism>
<dbReference type="Proteomes" id="UP000756346">
    <property type="component" value="Unassembled WGS sequence"/>
</dbReference>
<keyword evidence="2" id="KW-1185">Reference proteome</keyword>
<proteinExistence type="predicted"/>
<dbReference type="EMBL" id="JAGTJQ010000009">
    <property type="protein sequence ID" value="KAH7024588.1"/>
    <property type="molecule type" value="Genomic_DNA"/>
</dbReference>
<accession>A0A9P8XXE2</accession>
<evidence type="ECO:0000313" key="1">
    <source>
        <dbReference type="EMBL" id="KAH7024588.1"/>
    </source>
</evidence>
<sequence length="247" mass="28007">MVLAAFLQRPLPKYTSISLTHDTNYTAGAVPDEEARRPLPQSTSSPETFQRIKKWMGFDLKEPPAPVLLDAQPSLATSAPKTTYWHRVVEGYSKRVLTYPTDQLPALSGLAREMARLFNSRKDSIANEQGCRYYAGLWENSFIRDLCWEKTDPVGPSVLSSYIAPSWSWTSFPRAVRILFQWPGEYRSHPLARLVDLRLSYMSDESYGAVKDGWVVLRGYLRRVEDYSEGDAYHGGLLSASGAKRNY</sequence>
<dbReference type="RefSeq" id="XP_046008136.1">
    <property type="nucleotide sequence ID" value="XM_046162694.1"/>
</dbReference>
<dbReference type="OrthoDB" id="3486565at2759"/>
<reference evidence="1" key="1">
    <citation type="journal article" date="2021" name="Nat. Commun.">
        <title>Genetic determinants of endophytism in the Arabidopsis root mycobiome.</title>
        <authorList>
            <person name="Mesny F."/>
            <person name="Miyauchi S."/>
            <person name="Thiergart T."/>
            <person name="Pickel B."/>
            <person name="Atanasova L."/>
            <person name="Karlsson M."/>
            <person name="Huettel B."/>
            <person name="Barry K.W."/>
            <person name="Haridas S."/>
            <person name="Chen C."/>
            <person name="Bauer D."/>
            <person name="Andreopoulos W."/>
            <person name="Pangilinan J."/>
            <person name="LaButti K."/>
            <person name="Riley R."/>
            <person name="Lipzen A."/>
            <person name="Clum A."/>
            <person name="Drula E."/>
            <person name="Henrissat B."/>
            <person name="Kohler A."/>
            <person name="Grigoriev I.V."/>
            <person name="Martin F.M."/>
            <person name="Hacquard S."/>
        </authorList>
    </citation>
    <scope>NUCLEOTIDE SEQUENCE</scope>
    <source>
        <strain evidence="1">MPI-CAGE-CH-0230</strain>
    </source>
</reference>